<keyword evidence="6" id="KW-0969">Cilium</keyword>
<keyword evidence="2 3" id="KW-0975">Bacterial flagellum</keyword>
<dbReference type="SUPFAM" id="SSF64518">
    <property type="entry name" value="Phase 1 flagellin"/>
    <property type="match status" value="2"/>
</dbReference>
<name>S9S816_MAGFU</name>
<dbReference type="OrthoDB" id="9808068at2"/>
<dbReference type="Pfam" id="PF00700">
    <property type="entry name" value="Flagellin_C"/>
    <property type="match status" value="1"/>
</dbReference>
<comment type="similarity">
    <text evidence="1 3">Belongs to the bacterial flagellin family.</text>
</comment>
<protein>
    <recommendedName>
        <fullName evidence="3">Flagellin</fullName>
    </recommendedName>
</protein>
<organism evidence="6 7">
    <name type="scientific">Magnetospirillum fulvum MGU-K5</name>
    <dbReference type="NCBI Taxonomy" id="1316936"/>
    <lineage>
        <taxon>Bacteria</taxon>
        <taxon>Pseudomonadati</taxon>
        <taxon>Pseudomonadota</taxon>
        <taxon>Alphaproteobacteria</taxon>
        <taxon>Rhodospirillales</taxon>
        <taxon>Rhodospirillaceae</taxon>
        <taxon>Magnetospirillum</taxon>
    </lineage>
</organism>
<comment type="caution">
    <text evidence="6">The sequence shown here is derived from an EMBL/GenBank/DDBJ whole genome shotgun (WGS) entry which is preliminary data.</text>
</comment>
<dbReference type="Pfam" id="PF00669">
    <property type="entry name" value="Flagellin_N"/>
    <property type="match status" value="1"/>
</dbReference>
<sequence length="681" mass="68326">MADVTLTSAMRSNLYSLQGTASLMATIQGRLSTGKKVNSALDNPSNYFAAQSLTQRASDLSALLDGMGQAIQALTTASQGITTAQKTIDQMKSIANSAAQSITTASNASGTNVVAYTALGTKGANAALAQANAGNYALTNLADSAGASLNVLNGDSMTVQVGTGATYTFTVGASAVNNATLGNGGGTTAKDLTDWMSTITKAAGGGVANAVTLTGGMFGSAGNLGAALTFSGTLATTLGLTSGTGATTASGGKLATTVEVDSVAYTGQAGATGSTLLSELSDANGKVLTNSGPTTTDGTHTGPGTFFTLAVSGGQTTTLNITATTTVQDVMDTINSISGLTASLDSTGALKVVNNNSTAVSIEGTASGLFGTANGSIGANASVSTTLYHGYGKVSATNLPTTNLTNLQAPTGQSRLVDGDQLKLTMDGVTTTLSVKTASPDATKGEVGSVADLMTALGKIPGITASLDNTTGQLDIRSTNGKTITFSGSAANKLSLPPSVAAGQSSISGSGVSATYIKQYDDLAKLLDQQVQDANYKGINLISSTGNNPLSVTFNEAAFNANKLVVNAVDLTSKGLGLTASTGNWKDANSIQASLSQLTMAATTLRETSAVLGQNLTTVQNRQDFTNNMIATLKTGSDNLTLADMNEESANMLALQTRQQLGIQSLSLASQANQAVMRLFG</sequence>
<comment type="function">
    <text evidence="3">Flagellin is the subunit protein which polymerizes to form the filaments of bacterial flagella.</text>
</comment>
<keyword evidence="3" id="KW-0964">Secreted</keyword>
<dbReference type="GO" id="GO:0005198">
    <property type="term" value="F:structural molecule activity"/>
    <property type="evidence" value="ECO:0007669"/>
    <property type="project" value="UniProtKB-UniRule"/>
</dbReference>
<dbReference type="Proteomes" id="UP000015350">
    <property type="component" value="Unassembled WGS sequence"/>
</dbReference>
<dbReference type="InterPro" id="IPR046358">
    <property type="entry name" value="Flagellin_C"/>
</dbReference>
<keyword evidence="6" id="KW-0966">Cell projection</keyword>
<evidence type="ECO:0000256" key="1">
    <source>
        <dbReference type="ARBA" id="ARBA00005709"/>
    </source>
</evidence>
<gene>
    <name evidence="6" type="ORF">K678_14322</name>
</gene>
<proteinExistence type="inferred from homology"/>
<comment type="subcellular location">
    <subcellularLocation>
        <location evidence="3">Secreted</location>
    </subcellularLocation>
    <subcellularLocation>
        <location evidence="3">Bacterial flagellum</location>
    </subcellularLocation>
</comment>
<dbReference type="GO" id="GO:0009288">
    <property type="term" value="C:bacterial-type flagellum"/>
    <property type="evidence" value="ECO:0007669"/>
    <property type="project" value="UniProtKB-SubCell"/>
</dbReference>
<keyword evidence="6" id="KW-0282">Flagellum</keyword>
<dbReference type="Gene3D" id="1.20.1330.10">
    <property type="entry name" value="f41 fragment of flagellin, N-terminal domain"/>
    <property type="match status" value="1"/>
</dbReference>
<dbReference type="RefSeq" id="WP_021133153.1">
    <property type="nucleotide sequence ID" value="NZ_AQPH01000068.1"/>
</dbReference>
<evidence type="ECO:0000256" key="3">
    <source>
        <dbReference type="RuleBase" id="RU362073"/>
    </source>
</evidence>
<evidence type="ECO:0000256" key="2">
    <source>
        <dbReference type="ARBA" id="ARBA00023143"/>
    </source>
</evidence>
<dbReference type="eggNOG" id="COG1344">
    <property type="taxonomic scope" value="Bacteria"/>
</dbReference>
<dbReference type="STRING" id="1316936.K678_14322"/>
<evidence type="ECO:0000259" key="5">
    <source>
        <dbReference type="Pfam" id="PF00700"/>
    </source>
</evidence>
<dbReference type="InterPro" id="IPR001029">
    <property type="entry name" value="Flagellin_N"/>
</dbReference>
<evidence type="ECO:0000313" key="7">
    <source>
        <dbReference type="Proteomes" id="UP000015350"/>
    </source>
</evidence>
<evidence type="ECO:0000259" key="4">
    <source>
        <dbReference type="Pfam" id="PF00669"/>
    </source>
</evidence>
<evidence type="ECO:0000313" key="6">
    <source>
        <dbReference type="EMBL" id="EPY00794.1"/>
    </source>
</evidence>
<dbReference type="GO" id="GO:0005576">
    <property type="term" value="C:extracellular region"/>
    <property type="evidence" value="ECO:0007669"/>
    <property type="project" value="UniProtKB-SubCell"/>
</dbReference>
<feature type="domain" description="Flagellin C-terminal" evidence="5">
    <location>
        <begin position="598"/>
        <end position="680"/>
    </location>
</feature>
<dbReference type="PATRIC" id="fig|1316936.3.peg.2854"/>
<dbReference type="EMBL" id="AQPH01000068">
    <property type="protein sequence ID" value="EPY00794.1"/>
    <property type="molecule type" value="Genomic_DNA"/>
</dbReference>
<dbReference type="AlphaFoldDB" id="S9S816"/>
<accession>S9S816</accession>
<feature type="domain" description="Flagellin N-terminal" evidence="4">
    <location>
        <begin position="13"/>
        <end position="105"/>
    </location>
</feature>
<reference evidence="6 7" key="1">
    <citation type="submission" date="2013-04" db="EMBL/GenBank/DDBJ databases">
        <authorList>
            <person name="Kuznetsov B."/>
            <person name="Ivanovsky R."/>
        </authorList>
    </citation>
    <scope>NUCLEOTIDE SEQUENCE [LARGE SCALE GENOMIC DNA]</scope>
    <source>
        <strain evidence="6 7">MGU-K5</strain>
    </source>
</reference>